<reference evidence="2" key="2">
    <citation type="submission" date="2008-07" db="EMBL/GenBank/DDBJ databases">
        <authorList>
            <person name="Genoscope - CEA"/>
        </authorList>
    </citation>
    <scope>NUCLEOTIDE SEQUENCE</scope>
    <source>
        <strain evidence="2">S mat+</strain>
    </source>
</reference>
<organism evidence="2">
    <name type="scientific">Podospora anserina (strain S / ATCC MYA-4624 / DSM 980 / FGSC 10383)</name>
    <name type="common">Pleurage anserina</name>
    <dbReference type="NCBI Taxonomy" id="515849"/>
    <lineage>
        <taxon>Eukaryota</taxon>
        <taxon>Fungi</taxon>
        <taxon>Dikarya</taxon>
        <taxon>Ascomycota</taxon>
        <taxon>Pezizomycotina</taxon>
        <taxon>Sordariomycetes</taxon>
        <taxon>Sordariomycetidae</taxon>
        <taxon>Sordariales</taxon>
        <taxon>Podosporaceae</taxon>
        <taxon>Podospora</taxon>
        <taxon>Podospora anserina</taxon>
    </lineage>
</organism>
<evidence type="ECO:0000313" key="2">
    <source>
        <dbReference type="EMBL" id="CAP69351.1"/>
    </source>
</evidence>
<keyword evidence="1" id="KW-0539">Nucleus</keyword>
<feature type="non-terminal residue" evidence="2">
    <location>
        <position position="1"/>
    </location>
</feature>
<dbReference type="HOGENOM" id="CLU_2639206_0_0_1"/>
<proteinExistence type="predicted"/>
<dbReference type="EMBL" id="CU633901">
    <property type="protein sequence ID" value="CAP69351.1"/>
    <property type="molecule type" value="Genomic_DNA"/>
</dbReference>
<gene>
    <name evidence="2" type="ORF">PODANS_1_10150</name>
</gene>
<dbReference type="KEGG" id="pan:PODANSg5713"/>
<dbReference type="AlphaFoldDB" id="B2AY77"/>
<dbReference type="VEuPathDB" id="FungiDB:PODANS_1_10150"/>
<dbReference type="OrthoDB" id="5294180at2759"/>
<protein>
    <submittedName>
        <fullName evidence="2">Podospora anserina S mat+ genomic DNA chromosome 1, supercontig 2</fullName>
    </submittedName>
</protein>
<reference evidence="2" key="1">
    <citation type="journal article" date="2008" name="Genome Biol.">
        <title>The genome sequence of the model ascomycete fungus Podospora anserina.</title>
        <authorList>
            <person name="Espagne E."/>
            <person name="Lespinet O."/>
            <person name="Malagnac F."/>
            <person name="Da Silva C."/>
            <person name="Jaillon O."/>
            <person name="Porcel B.M."/>
            <person name="Couloux A."/>
            <person name="Aury J.-M."/>
            <person name="Segurens B."/>
            <person name="Poulain J."/>
            <person name="Anthouard V."/>
            <person name="Grossetete S."/>
            <person name="Khalili H."/>
            <person name="Coppin E."/>
            <person name="Dequard-Chablat M."/>
            <person name="Picard M."/>
            <person name="Contamine V."/>
            <person name="Arnaise S."/>
            <person name="Bourdais A."/>
            <person name="Berteaux-Lecellier V."/>
            <person name="Gautheret D."/>
            <person name="de Vries R.P."/>
            <person name="Battaglia E."/>
            <person name="Coutinho P.M."/>
            <person name="Danchin E.G.J."/>
            <person name="Henrissat B."/>
            <person name="El Khoury R."/>
            <person name="Sainsard-Chanet A."/>
            <person name="Boivin A."/>
            <person name="Pinan-Lucarre B."/>
            <person name="Sellem C.H."/>
            <person name="Debuchy R."/>
            <person name="Wincker P."/>
            <person name="Weissenbach J."/>
            <person name="Silar P."/>
        </authorList>
    </citation>
    <scope>NUCLEOTIDE SEQUENCE [LARGE SCALE GENOMIC DNA]</scope>
    <source>
        <strain evidence="2">S mat+</strain>
    </source>
</reference>
<evidence type="ECO:0000256" key="1">
    <source>
        <dbReference type="ARBA" id="ARBA00023242"/>
    </source>
</evidence>
<accession>B2AY77</accession>
<dbReference type="RefSeq" id="XP_001908678.1">
    <property type="nucleotide sequence ID" value="XM_001908643.1"/>
</dbReference>
<name>B2AY77_PODAN</name>
<dbReference type="InterPro" id="IPR021858">
    <property type="entry name" value="Fun_TF"/>
</dbReference>
<dbReference type="Pfam" id="PF11951">
    <property type="entry name" value="Fungal_trans_2"/>
    <property type="match status" value="1"/>
</dbReference>
<sequence>LVGGSVSVPGSSFRAFFEDRVAQLVDLANFGSFGKVTCLLREIWLQSEVISRASSPGSNNEEVQQQQPPAYIHWRDVMQMKGWDYLLI</sequence>
<dbReference type="GeneID" id="6193186"/>